<dbReference type="Pfam" id="PF00171">
    <property type="entry name" value="Aldedh"/>
    <property type="match status" value="1"/>
</dbReference>
<dbReference type="CDD" id="cd07079">
    <property type="entry name" value="ALDH_F18-19_ProA-GPR"/>
    <property type="match status" value="1"/>
</dbReference>
<evidence type="ECO:0000256" key="1">
    <source>
        <dbReference type="ARBA" id="ARBA00004985"/>
    </source>
</evidence>
<keyword evidence="3 7" id="KW-0641">Proline biosynthesis</keyword>
<comment type="subcellular location">
    <subcellularLocation>
        <location evidence="7">Cytoplasm</location>
    </subcellularLocation>
</comment>
<dbReference type="EC" id="1.2.1.41" evidence="7"/>
<dbReference type="InterPro" id="IPR016162">
    <property type="entry name" value="Ald_DH_N"/>
</dbReference>
<sequence length="411" mass="45083">MRDFLQKAKQSSRIIGTLGTAMKNNILLQMADELINSTFMILEANNLDMQVAKEMNLSSAMQDRLFLNEKRVCDMANAIRQIASQTEPVGKILDGWVTKDGLNIQKVSIPIGVIGIIYESRPNVTSDTAALCFKSGNVCVLKGGKEAENSNQAIAKILQAVLEKNSLPKEAISLLPDSSREGVAKLIKEDKFVDLIVPRGGEALIRFISENSAIPVIKHDKGICHTYIDEDAAIGKVTDIVINAKCQRPSACNSLETLLIHQNIAPHILNGLDESLKEQNTTIKGCTETLNYIKAIPLIEKDFDIEYLDNVLNIKIVKNIDEAINHIQKHGSGHSEAILSENYTAINKFLNEVDAACVYANASTRFTDGGEFGLGAEVGISTNKLHSRGPMGINDLTTFKYKIYGNGQIRK</sequence>
<keyword evidence="4 7" id="KW-0521">NADP</keyword>
<dbReference type="FunFam" id="3.40.309.10:FF:000006">
    <property type="entry name" value="Gamma-glutamyl phosphate reductase"/>
    <property type="match status" value="1"/>
</dbReference>
<dbReference type="Proteomes" id="UP000509513">
    <property type="component" value="Chromosome"/>
</dbReference>
<organism evidence="9 10">
    <name type="scientific">Aliarcobacter cibarius</name>
    <dbReference type="NCBI Taxonomy" id="255507"/>
    <lineage>
        <taxon>Bacteria</taxon>
        <taxon>Pseudomonadati</taxon>
        <taxon>Campylobacterota</taxon>
        <taxon>Epsilonproteobacteria</taxon>
        <taxon>Campylobacterales</taxon>
        <taxon>Arcobacteraceae</taxon>
        <taxon>Aliarcobacter</taxon>
    </lineage>
</organism>
<comment type="function">
    <text evidence="7">Catalyzes the NADPH-dependent reduction of L-glutamate 5-phosphate into L-glutamate 5-semialdehyde and phosphate. The product spontaneously undergoes cyclization to form 1-pyrroline-5-carboxylate.</text>
</comment>
<dbReference type="HAMAP" id="MF_00412">
    <property type="entry name" value="ProA"/>
    <property type="match status" value="1"/>
</dbReference>
<dbReference type="NCBIfam" id="NF001221">
    <property type="entry name" value="PRK00197.1"/>
    <property type="match status" value="1"/>
</dbReference>
<dbReference type="Gene3D" id="3.40.605.10">
    <property type="entry name" value="Aldehyde Dehydrogenase, Chain A, domain 1"/>
    <property type="match status" value="1"/>
</dbReference>
<dbReference type="PANTHER" id="PTHR11063:SF8">
    <property type="entry name" value="DELTA-1-PYRROLINE-5-CARBOXYLATE SYNTHASE"/>
    <property type="match status" value="1"/>
</dbReference>
<dbReference type="Gene3D" id="3.40.309.10">
    <property type="entry name" value="Aldehyde Dehydrogenase, Chain A, domain 2"/>
    <property type="match status" value="1"/>
</dbReference>
<dbReference type="InterPro" id="IPR016161">
    <property type="entry name" value="Ald_DH/histidinol_DH"/>
</dbReference>
<dbReference type="InterPro" id="IPR012134">
    <property type="entry name" value="Glu-5-SA_DH"/>
</dbReference>
<dbReference type="GO" id="GO:0050661">
    <property type="term" value="F:NADP binding"/>
    <property type="evidence" value="ECO:0007669"/>
    <property type="project" value="InterPro"/>
</dbReference>
<evidence type="ECO:0000256" key="6">
    <source>
        <dbReference type="ARBA" id="ARBA00049024"/>
    </source>
</evidence>
<dbReference type="PIRSF" id="PIRSF000151">
    <property type="entry name" value="GPR"/>
    <property type="match status" value="1"/>
</dbReference>
<dbReference type="EMBL" id="CP054051">
    <property type="protein sequence ID" value="QKJ27705.1"/>
    <property type="molecule type" value="Genomic_DNA"/>
</dbReference>
<reference evidence="9 10" key="1">
    <citation type="submission" date="2020-05" db="EMBL/GenBank/DDBJ databases">
        <title>Complete genome sequencing of Campylobacter and Arcobacter type strains.</title>
        <authorList>
            <person name="Miller W.G."/>
            <person name="Yee E."/>
        </authorList>
    </citation>
    <scope>NUCLEOTIDE SEQUENCE [LARGE SCALE GENOMIC DNA]</scope>
    <source>
        <strain evidence="9 10">LMG 21996</strain>
    </source>
</reference>
<dbReference type="UniPathway" id="UPA00098">
    <property type="reaction ID" value="UER00360"/>
</dbReference>
<dbReference type="OrthoDB" id="9809970at2"/>
<dbReference type="InterPro" id="IPR020593">
    <property type="entry name" value="G-glutamylP_reductase_CS"/>
</dbReference>
<protein>
    <recommendedName>
        <fullName evidence="7">Gamma-glutamyl phosphate reductase</fullName>
        <shortName evidence="7">GPR</shortName>
        <ecNumber evidence="7">1.2.1.41</ecNumber>
    </recommendedName>
    <alternativeName>
        <fullName evidence="7">Glutamate-5-semialdehyde dehydrogenase</fullName>
    </alternativeName>
    <alternativeName>
        <fullName evidence="7">Glutamyl-gamma-semialdehyde dehydrogenase</fullName>
        <shortName evidence="7">GSA dehydrogenase</shortName>
    </alternativeName>
</protein>
<gene>
    <name evidence="7 9" type="primary">proA</name>
    <name evidence="9" type="ORF">ACBT_1809</name>
</gene>
<keyword evidence="5 7" id="KW-0560">Oxidoreductase</keyword>
<evidence type="ECO:0000256" key="4">
    <source>
        <dbReference type="ARBA" id="ARBA00022857"/>
    </source>
</evidence>
<dbReference type="InterPro" id="IPR000965">
    <property type="entry name" value="GPR_dom"/>
</dbReference>
<evidence type="ECO:0000256" key="2">
    <source>
        <dbReference type="ARBA" id="ARBA00022605"/>
    </source>
</evidence>
<dbReference type="PROSITE" id="PS01223">
    <property type="entry name" value="PROA"/>
    <property type="match status" value="1"/>
</dbReference>
<evidence type="ECO:0000256" key="5">
    <source>
        <dbReference type="ARBA" id="ARBA00023002"/>
    </source>
</evidence>
<evidence type="ECO:0000259" key="8">
    <source>
        <dbReference type="Pfam" id="PF00171"/>
    </source>
</evidence>
<dbReference type="InterPro" id="IPR015590">
    <property type="entry name" value="Aldehyde_DH_dom"/>
</dbReference>
<accession>A0A7L5JR74</accession>
<dbReference type="GO" id="GO:0004350">
    <property type="term" value="F:glutamate-5-semialdehyde dehydrogenase activity"/>
    <property type="evidence" value="ECO:0007669"/>
    <property type="project" value="UniProtKB-UniRule"/>
</dbReference>
<comment type="catalytic activity">
    <reaction evidence="6 7">
        <text>L-glutamate 5-semialdehyde + phosphate + NADP(+) = L-glutamyl 5-phosphate + NADPH + H(+)</text>
        <dbReference type="Rhea" id="RHEA:19541"/>
        <dbReference type="ChEBI" id="CHEBI:15378"/>
        <dbReference type="ChEBI" id="CHEBI:43474"/>
        <dbReference type="ChEBI" id="CHEBI:57783"/>
        <dbReference type="ChEBI" id="CHEBI:58066"/>
        <dbReference type="ChEBI" id="CHEBI:58274"/>
        <dbReference type="ChEBI" id="CHEBI:58349"/>
        <dbReference type="EC" id="1.2.1.41"/>
    </reaction>
</comment>
<keyword evidence="7" id="KW-0963">Cytoplasm</keyword>
<dbReference type="NCBIfam" id="TIGR00407">
    <property type="entry name" value="proA"/>
    <property type="match status" value="1"/>
</dbReference>
<evidence type="ECO:0000256" key="7">
    <source>
        <dbReference type="HAMAP-Rule" id="MF_00412"/>
    </source>
</evidence>
<dbReference type="PANTHER" id="PTHR11063">
    <property type="entry name" value="GLUTAMATE SEMIALDEHYDE DEHYDROGENASE"/>
    <property type="match status" value="1"/>
</dbReference>
<dbReference type="GO" id="GO:0005737">
    <property type="term" value="C:cytoplasm"/>
    <property type="evidence" value="ECO:0007669"/>
    <property type="project" value="UniProtKB-SubCell"/>
</dbReference>
<keyword evidence="2 7" id="KW-0028">Amino-acid biosynthesis</keyword>
<feature type="domain" description="Aldehyde dehydrogenase" evidence="8">
    <location>
        <begin position="70"/>
        <end position="278"/>
    </location>
</feature>
<evidence type="ECO:0000313" key="9">
    <source>
        <dbReference type="EMBL" id="QKJ27705.1"/>
    </source>
</evidence>
<name>A0A7L5JR74_9BACT</name>
<proteinExistence type="inferred from homology"/>
<dbReference type="GO" id="GO:0055129">
    <property type="term" value="P:L-proline biosynthetic process"/>
    <property type="evidence" value="ECO:0007669"/>
    <property type="project" value="UniProtKB-UniRule"/>
</dbReference>
<evidence type="ECO:0000256" key="3">
    <source>
        <dbReference type="ARBA" id="ARBA00022650"/>
    </source>
</evidence>
<evidence type="ECO:0000313" key="10">
    <source>
        <dbReference type="Proteomes" id="UP000509513"/>
    </source>
</evidence>
<dbReference type="InterPro" id="IPR016163">
    <property type="entry name" value="Ald_DH_C"/>
</dbReference>
<comment type="pathway">
    <text evidence="1 7">Amino-acid biosynthesis; L-proline biosynthesis; L-glutamate 5-semialdehyde from L-glutamate: step 2/2.</text>
</comment>
<dbReference type="SUPFAM" id="SSF53720">
    <property type="entry name" value="ALDH-like"/>
    <property type="match status" value="1"/>
</dbReference>
<dbReference type="KEGG" id="acib:ACBT_1809"/>
<dbReference type="AlphaFoldDB" id="A0A7L5JR74"/>
<comment type="similarity">
    <text evidence="7">Belongs to the gamma-glutamyl phosphate reductase family.</text>
</comment>